<proteinExistence type="predicted"/>
<name>A0ABP0GTC0_CLALP</name>
<organism evidence="7 8">
    <name type="scientific">Clavelina lepadiformis</name>
    <name type="common">Light-bulb sea squirt</name>
    <name type="synonym">Ascidia lepadiformis</name>
    <dbReference type="NCBI Taxonomy" id="159417"/>
    <lineage>
        <taxon>Eukaryota</taxon>
        <taxon>Metazoa</taxon>
        <taxon>Chordata</taxon>
        <taxon>Tunicata</taxon>
        <taxon>Ascidiacea</taxon>
        <taxon>Aplousobranchia</taxon>
        <taxon>Clavelinidae</taxon>
        <taxon>Clavelina</taxon>
    </lineage>
</organism>
<comment type="caution">
    <text evidence="7">The sequence shown here is derived from an EMBL/GenBank/DDBJ whole genome shotgun (WGS) entry which is preliminary data.</text>
</comment>
<dbReference type="PANTHER" id="PTHR11829:SF377">
    <property type="entry name" value="FORK HEAD DOMAIN-CONTAINING PROTEIN FD4-RELATED"/>
    <property type="match status" value="1"/>
</dbReference>
<evidence type="ECO:0000259" key="6">
    <source>
        <dbReference type="PROSITE" id="PS50039"/>
    </source>
</evidence>
<accession>A0ABP0GTC0</accession>
<feature type="domain" description="Fork-head" evidence="6">
    <location>
        <begin position="13"/>
        <end position="107"/>
    </location>
</feature>
<dbReference type="SUPFAM" id="SSF46785">
    <property type="entry name" value="Winged helix' DNA-binding domain"/>
    <property type="match status" value="1"/>
</dbReference>
<protein>
    <recommendedName>
        <fullName evidence="6">Fork-head domain-containing protein</fullName>
    </recommendedName>
</protein>
<dbReference type="InterPro" id="IPR036390">
    <property type="entry name" value="WH_DNA-bd_sf"/>
</dbReference>
<keyword evidence="8" id="KW-1185">Reference proteome</keyword>
<dbReference type="PRINTS" id="PR00053">
    <property type="entry name" value="FORKHEAD"/>
</dbReference>
<dbReference type="PROSITE" id="PS00658">
    <property type="entry name" value="FORK_HEAD_2"/>
    <property type="match status" value="1"/>
</dbReference>
<feature type="compositionally biased region" description="Low complexity" evidence="5">
    <location>
        <begin position="340"/>
        <end position="349"/>
    </location>
</feature>
<feature type="DNA-binding region" description="Fork-head" evidence="4">
    <location>
        <begin position="13"/>
        <end position="107"/>
    </location>
</feature>
<dbReference type="Gene3D" id="1.10.10.10">
    <property type="entry name" value="Winged helix-like DNA-binding domain superfamily/Winged helix DNA-binding domain"/>
    <property type="match status" value="1"/>
</dbReference>
<evidence type="ECO:0000256" key="2">
    <source>
        <dbReference type="ARBA" id="ARBA00023125"/>
    </source>
</evidence>
<dbReference type="PANTHER" id="PTHR11829">
    <property type="entry name" value="FORKHEAD BOX PROTEIN"/>
    <property type="match status" value="1"/>
</dbReference>
<evidence type="ECO:0000313" key="8">
    <source>
        <dbReference type="Proteomes" id="UP001642483"/>
    </source>
</evidence>
<feature type="compositionally biased region" description="Basic and acidic residues" evidence="5">
    <location>
        <begin position="350"/>
        <end position="360"/>
    </location>
</feature>
<dbReference type="Pfam" id="PF00250">
    <property type="entry name" value="Forkhead"/>
    <property type="match status" value="1"/>
</dbReference>
<dbReference type="InterPro" id="IPR030456">
    <property type="entry name" value="TF_fork_head_CS_2"/>
</dbReference>
<evidence type="ECO:0000256" key="5">
    <source>
        <dbReference type="SAM" id="MobiDB-lite"/>
    </source>
</evidence>
<reference evidence="7 8" key="1">
    <citation type="submission" date="2024-02" db="EMBL/GenBank/DDBJ databases">
        <authorList>
            <person name="Daric V."/>
            <person name="Darras S."/>
        </authorList>
    </citation>
    <scope>NUCLEOTIDE SEQUENCE [LARGE SCALE GENOMIC DNA]</scope>
</reference>
<dbReference type="InterPro" id="IPR036388">
    <property type="entry name" value="WH-like_DNA-bd_sf"/>
</dbReference>
<dbReference type="InterPro" id="IPR001766">
    <property type="entry name" value="Fork_head_dom"/>
</dbReference>
<evidence type="ECO:0000256" key="4">
    <source>
        <dbReference type="PROSITE-ProRule" id="PRU00089"/>
    </source>
</evidence>
<evidence type="ECO:0000256" key="3">
    <source>
        <dbReference type="ARBA" id="ARBA00023242"/>
    </source>
</evidence>
<keyword evidence="3 4" id="KW-0539">Nucleus</keyword>
<evidence type="ECO:0000256" key="1">
    <source>
        <dbReference type="ARBA" id="ARBA00004123"/>
    </source>
</evidence>
<dbReference type="PROSITE" id="PS50039">
    <property type="entry name" value="FORK_HEAD_3"/>
    <property type="match status" value="1"/>
</dbReference>
<dbReference type="SMART" id="SM00339">
    <property type="entry name" value="FH"/>
    <property type="match status" value="1"/>
</dbReference>
<evidence type="ECO:0000313" key="7">
    <source>
        <dbReference type="EMBL" id="CAK8694558.1"/>
    </source>
</evidence>
<feature type="compositionally biased region" description="Basic and acidic residues" evidence="5">
    <location>
        <begin position="304"/>
        <end position="313"/>
    </location>
</feature>
<feature type="compositionally biased region" description="Low complexity" evidence="5">
    <location>
        <begin position="314"/>
        <end position="329"/>
    </location>
</feature>
<keyword evidence="2 4" id="KW-0238">DNA-binding</keyword>
<dbReference type="Proteomes" id="UP001642483">
    <property type="component" value="Unassembled WGS sequence"/>
</dbReference>
<gene>
    <name evidence="7" type="ORF">CVLEPA_LOCUS27921</name>
</gene>
<dbReference type="InterPro" id="IPR018122">
    <property type="entry name" value="TF_fork_head_CS_1"/>
</dbReference>
<sequence length="496" mass="56017">MPRPGRDSYSEQKPPFSYIALTTMAIQSAPNKMMSLSEIYQYIMNRFPFYRNNTQRWQNSLRHNLSFNDCFVKVPRRGDQPGKGSLWTLHPTCGEMFENGSYLRRRQRFKTNHTNRGLRGNGRRLKFDSPFGSPVGPIGNGLPFQSSEAASIKQESFCGQPVPDMCKRINLQTGSLFFTPAFRGIQTPIINPYVTPVPTRPLNPAFSPLQPQGDSTIAAMTYFQTAMAGFRNAMTTFGMTGLSPPMLSDAFAFRQSNAFRQHHSHPMIKSGVSSTSKTNGHKTDPPSSLSQFWKEEDLPQSGDEGGKMSKETSFKSSSPPISFSIDSIINGSHSPKKTKTNANSTSTSNRGEKRLSESADECKEKRIKYEDLLPTDVPEKDVILHKGEKNIYKNFLPKSEQTTSPTFTPNWPNLKKMDSDFVKTVDEQENPSNAKQCPRTQVSLQFQHTASSQDYNFKPYFDTSQSLPQQSFENDEDRQSFTAFAKLKRFTELQVK</sequence>
<dbReference type="InterPro" id="IPR050211">
    <property type="entry name" value="FOX_domain-containing"/>
</dbReference>
<comment type="subcellular location">
    <subcellularLocation>
        <location evidence="1 4">Nucleus</location>
    </subcellularLocation>
</comment>
<feature type="region of interest" description="Disordered" evidence="5">
    <location>
        <begin position="263"/>
        <end position="360"/>
    </location>
</feature>
<dbReference type="PROSITE" id="PS00657">
    <property type="entry name" value="FORK_HEAD_1"/>
    <property type="match status" value="1"/>
</dbReference>
<dbReference type="EMBL" id="CAWYQH010000141">
    <property type="protein sequence ID" value="CAK8694558.1"/>
    <property type="molecule type" value="Genomic_DNA"/>
</dbReference>